<dbReference type="RefSeq" id="WP_184930020.1">
    <property type="nucleotide sequence ID" value="NZ_JACHJY010000001.1"/>
</dbReference>
<dbReference type="EMBL" id="JACHJY010000001">
    <property type="protein sequence ID" value="MBB4979871.1"/>
    <property type="molecule type" value="Genomic_DNA"/>
</dbReference>
<feature type="region of interest" description="Disordered" evidence="1">
    <location>
        <begin position="191"/>
        <end position="354"/>
    </location>
</feature>
<feature type="compositionally biased region" description="Gly residues" evidence="1">
    <location>
        <begin position="227"/>
        <end position="245"/>
    </location>
</feature>
<comment type="caution">
    <text evidence="2">The sequence shown here is derived from an EMBL/GenBank/DDBJ whole genome shotgun (WGS) entry which is preliminary data.</text>
</comment>
<evidence type="ECO:0000313" key="3">
    <source>
        <dbReference type="Proteomes" id="UP000582643"/>
    </source>
</evidence>
<name>A0A7W7TVK2_9ACTN</name>
<reference evidence="2 3" key="1">
    <citation type="submission" date="2020-08" db="EMBL/GenBank/DDBJ databases">
        <title>Genomic Encyclopedia of Type Strains, Phase III (KMG-III): the genomes of soil and plant-associated and newly described type strains.</title>
        <authorList>
            <person name="Whitman W."/>
        </authorList>
    </citation>
    <scope>NUCLEOTIDE SEQUENCE [LARGE SCALE GENOMIC DNA]</scope>
    <source>
        <strain evidence="2 3">SFB5A</strain>
    </source>
</reference>
<evidence type="ECO:0000256" key="1">
    <source>
        <dbReference type="SAM" id="MobiDB-lite"/>
    </source>
</evidence>
<feature type="compositionally biased region" description="Gly residues" evidence="1">
    <location>
        <begin position="311"/>
        <end position="325"/>
    </location>
</feature>
<gene>
    <name evidence="2" type="ORF">GGE06_000759</name>
</gene>
<feature type="compositionally biased region" description="Gly residues" evidence="1">
    <location>
        <begin position="279"/>
        <end position="296"/>
    </location>
</feature>
<feature type="compositionally biased region" description="Low complexity" evidence="1">
    <location>
        <begin position="326"/>
        <end position="342"/>
    </location>
</feature>
<feature type="compositionally biased region" description="Basic and acidic residues" evidence="1">
    <location>
        <begin position="265"/>
        <end position="278"/>
    </location>
</feature>
<proteinExistence type="predicted"/>
<keyword evidence="3" id="KW-1185">Reference proteome</keyword>
<protein>
    <submittedName>
        <fullName evidence="2">Uncharacterized protein</fullName>
    </submittedName>
</protein>
<dbReference type="Proteomes" id="UP000582643">
    <property type="component" value="Unassembled WGS sequence"/>
</dbReference>
<accession>A0A7W7TVK2</accession>
<dbReference type="AlphaFoldDB" id="A0A7W7TVK2"/>
<organism evidence="2 3">
    <name type="scientific">Streptomyces nymphaeiformis</name>
    <dbReference type="NCBI Taxonomy" id="2663842"/>
    <lineage>
        <taxon>Bacteria</taxon>
        <taxon>Bacillati</taxon>
        <taxon>Actinomycetota</taxon>
        <taxon>Actinomycetes</taxon>
        <taxon>Kitasatosporales</taxon>
        <taxon>Streptomycetaceae</taxon>
        <taxon>Streptomyces</taxon>
    </lineage>
</organism>
<evidence type="ECO:0000313" key="2">
    <source>
        <dbReference type="EMBL" id="MBB4979871.1"/>
    </source>
</evidence>
<sequence>MSTQDLVPSPVGPVDVEQAEAALVERYPRLVRIAYLVLPPALGRNRRVLTAHALVQRSLPRRRVPGPAVPGPRRDEDAVDPGYAYVRGEVLRQALVAGLPLRRLALPRRAQFPPLLPHVWGLRLFPRVGGADELALDQRLSRLSGPGRAAYVLRGLERQGDPEVLRVLAAAGVEDPAAALAEADALDATEDLDDPAAPGALPPGDGAARVGEQGGPGRAGISDDAGFLGGAGRPHGTDGVGGRPGRAGLPGREGGPTSPGAVTGRAERVGEQSGRGRADGTGAGPTGTAGMPGGPAGTHIPGRDGLATRSGGPGRAAGHPGGASGAGRDAAPDGPGPAATGAHLDPSPARPGRLSGAALLESDEFDPCALQARPTDLVRRRQHARAAFVAVVALVVCGALLGLPGDGWGRNGAAAPSYARNPAAETALDPGAVKRVGADVWPGATRQDFSVWPARGGLTGDTALLRRALAVWARPGGAVRSSATPGTPVGPPMGPPQLLFAGRVDAMRVVLFHDGLRAVRYAEPVEGTAGAALDFARTDAADAVGAAALVVSRASGNVRYLTAPWVRDTAVRDLLAPARAPRPLVRDADGVTDPVPSPARAAGACARWNALQVRDGSGLRLLTDLGELAPARLLWGSPAAPVDATGTEAREAWARTACQLAAVEGHGVRSVSAWRFARQPLPEGAGHGTWVCTRAETWRGTGSRVLAQFLVPSPGVPAALAARSEGSPACGVRDPRVLAGVLWQAPGGGWYVLAAGSPDFTSLETSGGVKSRSEGPLLAVRAKPGARADLTGTLRDGARRTALR</sequence>
<feature type="compositionally biased region" description="Low complexity" evidence="1">
    <location>
        <begin position="195"/>
        <end position="208"/>
    </location>
</feature>